<feature type="binding site" evidence="7">
    <location>
        <begin position="123"/>
        <end position="126"/>
    </location>
    <ligand>
        <name>substrate</name>
    </ligand>
</feature>
<dbReference type="eggNOG" id="COG0039">
    <property type="taxonomic scope" value="Bacteria"/>
</dbReference>
<comment type="subcellular location">
    <subcellularLocation>
        <location evidence="7">Cytoplasm</location>
    </subcellularLocation>
</comment>
<organism evidence="12 13">
    <name type="scientific">Desulfocurvibacter africanus subsp. africanus str. Walvis Bay</name>
    <dbReference type="NCBI Taxonomy" id="690850"/>
    <lineage>
        <taxon>Bacteria</taxon>
        <taxon>Pseudomonadati</taxon>
        <taxon>Thermodesulfobacteriota</taxon>
        <taxon>Desulfovibrionia</taxon>
        <taxon>Desulfovibrionales</taxon>
        <taxon>Desulfovibrionaceae</taxon>
        <taxon>Desulfocurvibacter</taxon>
    </lineage>
</organism>
<dbReference type="Pfam" id="PF00056">
    <property type="entry name" value="Ldh_1_N"/>
    <property type="match status" value="1"/>
</dbReference>
<comment type="caution">
    <text evidence="7">Lacks conserved residue(s) required for the propagation of feature annotation.</text>
</comment>
<evidence type="ECO:0000313" key="12">
    <source>
        <dbReference type="EMBL" id="EGJ48947.1"/>
    </source>
</evidence>
<dbReference type="UniPathway" id="UPA00554">
    <property type="reaction ID" value="UER00611"/>
</dbReference>
<dbReference type="FunFam" id="3.40.50.720:FF:000018">
    <property type="entry name" value="Malate dehydrogenase"/>
    <property type="match status" value="1"/>
</dbReference>
<comment type="function">
    <text evidence="7">Catalyzes the conversion of lactate to pyruvate.</text>
</comment>
<dbReference type="PANTHER" id="PTHR43128">
    <property type="entry name" value="L-2-HYDROXYCARBOXYLATE DEHYDROGENASE (NAD(P)(+))"/>
    <property type="match status" value="1"/>
</dbReference>
<evidence type="ECO:0000256" key="5">
    <source>
        <dbReference type="ARBA" id="ARBA00023027"/>
    </source>
</evidence>
<name>F3YUJ3_DESAF</name>
<evidence type="ECO:0000256" key="4">
    <source>
        <dbReference type="ARBA" id="ARBA00023002"/>
    </source>
</evidence>
<dbReference type="InterPro" id="IPR015955">
    <property type="entry name" value="Lactate_DH/Glyco_Ohase_4_C"/>
</dbReference>
<feature type="domain" description="Lactate/malate dehydrogenase N-terminal" evidence="10">
    <location>
        <begin position="8"/>
        <end position="145"/>
    </location>
</feature>
<protein>
    <recommendedName>
        <fullName evidence="3 7">L-lactate dehydrogenase</fullName>
        <shortName evidence="7">L-LDH</shortName>
        <ecNumber evidence="3 7">1.1.1.27</ecNumber>
    </recommendedName>
</protein>
<accession>F3YUJ3</accession>
<comment type="pathway">
    <text evidence="1 7">Fermentation; pyruvate fermentation to lactate; (S)-lactate from pyruvate: step 1/1.</text>
</comment>
<feature type="binding site" evidence="7">
    <location>
        <position position="233"/>
    </location>
    <ligand>
        <name>substrate</name>
    </ligand>
</feature>
<dbReference type="Gene3D" id="3.40.50.720">
    <property type="entry name" value="NAD(P)-binding Rossmann-like Domain"/>
    <property type="match status" value="1"/>
</dbReference>
<dbReference type="Proteomes" id="UP000007844">
    <property type="component" value="Chromosome"/>
</dbReference>
<dbReference type="NCBIfam" id="NF000824">
    <property type="entry name" value="PRK00066.1"/>
    <property type="match status" value="1"/>
</dbReference>
<dbReference type="GO" id="GO:0004459">
    <property type="term" value="F:L-lactate dehydrogenase (NAD+) activity"/>
    <property type="evidence" value="ECO:0007669"/>
    <property type="project" value="UniProtKB-UniRule"/>
</dbReference>
<dbReference type="Gene3D" id="3.90.110.10">
    <property type="entry name" value="Lactate dehydrogenase/glycoside hydrolase, family 4, C-terminal"/>
    <property type="match status" value="1"/>
</dbReference>
<feature type="binding site" evidence="7">
    <location>
        <position position="91"/>
    </location>
    <ligand>
        <name>substrate</name>
    </ligand>
</feature>
<keyword evidence="4 7" id="KW-0560">Oxidoreductase</keyword>
<dbReference type="KEGG" id="daf:Desaf_0594"/>
<evidence type="ECO:0000256" key="3">
    <source>
        <dbReference type="ARBA" id="ARBA00012967"/>
    </source>
</evidence>
<feature type="binding site" evidence="9">
    <location>
        <begin position="13"/>
        <end position="18"/>
    </location>
    <ligand>
        <name>NAD(+)</name>
        <dbReference type="ChEBI" id="CHEBI:57540"/>
    </ligand>
</feature>
<feature type="binding site" evidence="9">
    <location>
        <position position="98"/>
    </location>
    <ligand>
        <name>NAD(+)</name>
        <dbReference type="ChEBI" id="CHEBI:57540"/>
    </ligand>
</feature>
<dbReference type="InterPro" id="IPR001557">
    <property type="entry name" value="L-lactate/malate_DH"/>
</dbReference>
<dbReference type="PANTHER" id="PTHR43128:SF16">
    <property type="entry name" value="L-LACTATE DEHYDROGENASE"/>
    <property type="match status" value="1"/>
</dbReference>
<gene>
    <name evidence="7" type="primary">ldh</name>
    <name evidence="12" type="ORF">Desaf_0594</name>
</gene>
<dbReference type="EMBL" id="CP003221">
    <property type="protein sequence ID" value="EGJ48947.1"/>
    <property type="molecule type" value="Genomic_DNA"/>
</dbReference>
<feature type="binding site" evidence="7">
    <location>
        <position position="43"/>
    </location>
    <ligand>
        <name>NAD(+)</name>
        <dbReference type="ChEBI" id="CHEBI:57540"/>
    </ligand>
</feature>
<keyword evidence="13" id="KW-1185">Reference proteome</keyword>
<proteinExistence type="inferred from homology"/>
<comment type="catalytic activity">
    <reaction evidence="6 7">
        <text>(S)-lactate + NAD(+) = pyruvate + NADH + H(+)</text>
        <dbReference type="Rhea" id="RHEA:23444"/>
        <dbReference type="ChEBI" id="CHEBI:15361"/>
        <dbReference type="ChEBI" id="CHEBI:15378"/>
        <dbReference type="ChEBI" id="CHEBI:16651"/>
        <dbReference type="ChEBI" id="CHEBI:57540"/>
        <dbReference type="ChEBI" id="CHEBI:57945"/>
        <dbReference type="EC" id="1.1.1.27"/>
    </reaction>
</comment>
<evidence type="ECO:0000256" key="7">
    <source>
        <dbReference type="HAMAP-Rule" id="MF_00488"/>
    </source>
</evidence>
<feature type="binding site" evidence="7">
    <location>
        <position position="17"/>
    </location>
    <ligand>
        <name>NAD(+)</name>
        <dbReference type="ChEBI" id="CHEBI:57540"/>
    </ligand>
</feature>
<dbReference type="PROSITE" id="PS00064">
    <property type="entry name" value="L_LDH"/>
    <property type="match status" value="1"/>
</dbReference>
<dbReference type="HAMAP" id="MF_00488">
    <property type="entry name" value="Lactate_dehydrog"/>
    <property type="match status" value="1"/>
</dbReference>
<evidence type="ECO:0000259" key="10">
    <source>
        <dbReference type="Pfam" id="PF00056"/>
    </source>
</evidence>
<dbReference type="GO" id="GO:0006089">
    <property type="term" value="P:lactate metabolic process"/>
    <property type="evidence" value="ECO:0007669"/>
    <property type="project" value="TreeGrafter"/>
</dbReference>
<feature type="binding site" evidence="7">
    <location>
        <begin position="151"/>
        <end position="154"/>
    </location>
    <ligand>
        <name>substrate</name>
    </ligand>
</feature>
<dbReference type="EC" id="1.1.1.27" evidence="3 7"/>
<dbReference type="InterPro" id="IPR001236">
    <property type="entry name" value="Lactate/malate_DH_N"/>
</dbReference>
<evidence type="ECO:0000256" key="9">
    <source>
        <dbReference type="PIRSR" id="PIRSR000102-3"/>
    </source>
</evidence>
<evidence type="ECO:0000313" key="13">
    <source>
        <dbReference type="Proteomes" id="UP000007844"/>
    </source>
</evidence>
<keyword evidence="7" id="KW-0963">Cytoplasm</keyword>
<keyword evidence="5 7" id="KW-0520">NAD</keyword>
<dbReference type="SUPFAM" id="SSF51735">
    <property type="entry name" value="NAD(P)-binding Rossmann-fold domains"/>
    <property type="match status" value="1"/>
</dbReference>
<feature type="binding site" evidence="7">
    <location>
        <position position="85"/>
    </location>
    <ligand>
        <name>substrate</name>
    </ligand>
</feature>
<dbReference type="InterPro" id="IPR022383">
    <property type="entry name" value="Lactate/malate_DH_C"/>
</dbReference>
<evidence type="ECO:0000256" key="1">
    <source>
        <dbReference type="ARBA" id="ARBA00004843"/>
    </source>
</evidence>
<keyword evidence="7" id="KW-0597">Phosphoprotein</keyword>
<dbReference type="NCBIfam" id="TIGR01771">
    <property type="entry name" value="L-LDH-NAD"/>
    <property type="match status" value="1"/>
</dbReference>
<dbReference type="HOGENOM" id="CLU_045401_1_1_7"/>
<feature type="domain" description="Lactate/malate dehydrogenase C-terminal" evidence="11">
    <location>
        <begin position="148"/>
        <end position="311"/>
    </location>
</feature>
<feature type="binding site" evidence="7 9">
    <location>
        <begin position="121"/>
        <end position="123"/>
    </location>
    <ligand>
        <name>NAD(+)</name>
        <dbReference type="ChEBI" id="CHEBI:57540"/>
    </ligand>
</feature>
<feature type="active site" description="Proton acceptor" evidence="7 8">
    <location>
        <position position="178"/>
    </location>
</feature>
<dbReference type="CDD" id="cd05292">
    <property type="entry name" value="LDH_2"/>
    <property type="match status" value="1"/>
</dbReference>
<comment type="similarity">
    <text evidence="2 7">Belongs to the LDH/MDH superfamily. LDH family.</text>
</comment>
<sequence>MPVRKQQKVAIVGAGRVGTALAYALLIKGPAREITLANRTSERAQAEAMDLSHGLSYVSPTRVAGGGYEMCDNADVVVLTAGAAQKEGETRLDLVRKNAEITKKIIPEVLSRSPSPILIVVTNPVDVLTYVALKESGLPASRVIGSGTVLDTARFSYSLGRHFEVDTRNVHAYIVGEHGDSEVPLWSRANIAGVPVDEYGRLRGMDVGPEFRRKMADEVRTAAYHIIERKEATYWGIGLAVTRIIEAILKNQHSVLTVSALVRDYYGISDVCLSLPSVVGQNGIEAEVTAKLADEEVEKLRDSASVIQDSLRSIGYSGREYHRAAASG</sequence>
<dbReference type="GO" id="GO:0005737">
    <property type="term" value="C:cytoplasm"/>
    <property type="evidence" value="ECO:0007669"/>
    <property type="project" value="UniProtKB-SubCell"/>
</dbReference>
<dbReference type="PIRSF" id="PIRSF000102">
    <property type="entry name" value="Lac_mal_DH"/>
    <property type="match status" value="1"/>
</dbReference>
<dbReference type="RefSeq" id="WP_014258786.1">
    <property type="nucleotide sequence ID" value="NC_016629.1"/>
</dbReference>
<feature type="binding site" evidence="7">
    <location>
        <position position="38"/>
    </location>
    <ligand>
        <name>NAD(+)</name>
        <dbReference type="ChEBI" id="CHEBI:57540"/>
    </ligand>
</feature>
<evidence type="ECO:0000256" key="2">
    <source>
        <dbReference type="ARBA" id="ARBA00006054"/>
    </source>
</evidence>
<dbReference type="InterPro" id="IPR018177">
    <property type="entry name" value="L-lactate_DH_AS"/>
</dbReference>
<comment type="subunit">
    <text evidence="7">Homotetramer.</text>
</comment>
<evidence type="ECO:0000259" key="11">
    <source>
        <dbReference type="Pfam" id="PF02866"/>
    </source>
</evidence>
<dbReference type="InterPro" id="IPR011304">
    <property type="entry name" value="L-lactate_DH"/>
</dbReference>
<evidence type="ECO:0000256" key="6">
    <source>
        <dbReference type="ARBA" id="ARBA00049258"/>
    </source>
</evidence>
<dbReference type="STRING" id="690850.Desaf_0594"/>
<dbReference type="Pfam" id="PF02866">
    <property type="entry name" value="Ldh_1_C"/>
    <property type="match status" value="1"/>
</dbReference>
<feature type="binding site" evidence="7">
    <location>
        <position position="146"/>
    </location>
    <ligand>
        <name>NAD(+)</name>
        <dbReference type="ChEBI" id="CHEBI:57540"/>
    </ligand>
</feature>
<feature type="binding site" evidence="7">
    <location>
        <begin position="82"/>
        <end position="83"/>
    </location>
    <ligand>
        <name>NAD(+)</name>
        <dbReference type="ChEBI" id="CHEBI:57540"/>
    </ligand>
</feature>
<reference evidence="12 13" key="1">
    <citation type="journal article" date="2011" name="J. Bacteriol.">
        <title>Genome sequence of the mercury-methylating and pleomorphic Desulfovibrio africanus Strain Walvis Bay.</title>
        <authorList>
            <person name="Brown S.D."/>
            <person name="Wall J.D."/>
            <person name="Kucken A.M."/>
            <person name="Gilmour C.C."/>
            <person name="Podar M."/>
            <person name="Brandt C.C."/>
            <person name="Teshima H."/>
            <person name="Detter J.C."/>
            <person name="Han C.S."/>
            <person name="Land M.L."/>
            <person name="Lucas S."/>
            <person name="Han J."/>
            <person name="Pennacchio L."/>
            <person name="Nolan M."/>
            <person name="Pitluck S."/>
            <person name="Woyke T."/>
            <person name="Goodwin L."/>
            <person name="Palumbo A.V."/>
            <person name="Elias D.A."/>
        </authorList>
    </citation>
    <scope>NUCLEOTIDE SEQUENCE [LARGE SCALE GENOMIC DNA]</scope>
    <source>
        <strain evidence="12 13">Walvis Bay</strain>
    </source>
</reference>
<dbReference type="SUPFAM" id="SSF56327">
    <property type="entry name" value="LDH C-terminal domain-like"/>
    <property type="match status" value="1"/>
</dbReference>
<dbReference type="GO" id="GO:0006096">
    <property type="term" value="P:glycolytic process"/>
    <property type="evidence" value="ECO:0007669"/>
    <property type="project" value="UniProtKB-UniRule"/>
</dbReference>
<evidence type="ECO:0000256" key="8">
    <source>
        <dbReference type="PIRSR" id="PIRSR000102-1"/>
    </source>
</evidence>
<feature type="modified residue" description="Phosphotyrosine" evidence="7">
    <location>
        <position position="224"/>
    </location>
</feature>
<dbReference type="PRINTS" id="PR00086">
    <property type="entry name" value="LLDHDRGNASE"/>
</dbReference>
<dbReference type="InterPro" id="IPR036291">
    <property type="entry name" value="NAD(P)-bd_dom_sf"/>
</dbReference>
<dbReference type="AlphaFoldDB" id="F3YUJ3"/>
<feature type="binding site" evidence="7">
    <location>
        <position position="68"/>
    </location>
    <ligand>
        <name>NAD(+)</name>
        <dbReference type="ChEBI" id="CHEBI:57540"/>
    </ligand>
</feature>